<dbReference type="InterPro" id="IPR002734">
    <property type="entry name" value="RibDG_C"/>
</dbReference>
<keyword evidence="8" id="KW-0511">Multifunctional enzyme</keyword>
<evidence type="ECO:0000256" key="4">
    <source>
        <dbReference type="ARBA" id="ARBA00022723"/>
    </source>
</evidence>
<dbReference type="InterPro" id="IPR050765">
    <property type="entry name" value="Riboflavin_Biosynth_HTPR"/>
</dbReference>
<proteinExistence type="predicted"/>
<keyword evidence="6" id="KW-0521">NADP</keyword>
<dbReference type="SUPFAM" id="SSF53927">
    <property type="entry name" value="Cytidine deaminase-like"/>
    <property type="match status" value="1"/>
</dbReference>
<dbReference type="UniPathway" id="UPA00275">
    <property type="reaction ID" value="UER00401"/>
</dbReference>
<gene>
    <name evidence="10" type="ORF">UFOPK2162_00616</name>
</gene>
<dbReference type="AlphaFoldDB" id="A0A6J6K0F3"/>
<evidence type="ECO:0000256" key="8">
    <source>
        <dbReference type="ARBA" id="ARBA00023268"/>
    </source>
</evidence>
<dbReference type="InterPro" id="IPR024072">
    <property type="entry name" value="DHFR-like_dom_sf"/>
</dbReference>
<accession>A0A6J6K0F3</accession>
<dbReference type="Gene3D" id="3.40.430.10">
    <property type="entry name" value="Dihydrofolate Reductase, subunit A"/>
    <property type="match status" value="2"/>
</dbReference>
<dbReference type="Pfam" id="PF00383">
    <property type="entry name" value="dCMP_cyt_deam_1"/>
    <property type="match status" value="1"/>
</dbReference>
<evidence type="ECO:0000256" key="3">
    <source>
        <dbReference type="ARBA" id="ARBA00022619"/>
    </source>
</evidence>
<dbReference type="Gene3D" id="3.40.140.10">
    <property type="entry name" value="Cytidine Deaminase, domain 2"/>
    <property type="match status" value="1"/>
</dbReference>
<dbReference type="PANTHER" id="PTHR38011">
    <property type="entry name" value="DIHYDROFOLATE REDUCTASE FAMILY PROTEIN (AFU_ORTHOLOGUE AFUA_8G06820)"/>
    <property type="match status" value="1"/>
</dbReference>
<dbReference type="PIRSF" id="PIRSF006769">
    <property type="entry name" value="RibD"/>
    <property type="match status" value="1"/>
</dbReference>
<keyword evidence="7" id="KW-0560">Oxidoreductase</keyword>
<organism evidence="10">
    <name type="scientific">freshwater metagenome</name>
    <dbReference type="NCBI Taxonomy" id="449393"/>
    <lineage>
        <taxon>unclassified sequences</taxon>
        <taxon>metagenomes</taxon>
        <taxon>ecological metagenomes</taxon>
    </lineage>
</organism>
<dbReference type="EMBL" id="CAEZVZ010000069">
    <property type="protein sequence ID" value="CAB4643301.1"/>
    <property type="molecule type" value="Genomic_DNA"/>
</dbReference>
<feature type="domain" description="CMP/dCMP-type deaminase" evidence="9">
    <location>
        <begin position="1"/>
        <end position="124"/>
    </location>
</feature>
<dbReference type="InterPro" id="IPR016192">
    <property type="entry name" value="APOBEC/CMP_deaminase_Zn-bd"/>
</dbReference>
<evidence type="ECO:0000259" key="9">
    <source>
        <dbReference type="PROSITE" id="PS51747"/>
    </source>
</evidence>
<dbReference type="PROSITE" id="PS00903">
    <property type="entry name" value="CYT_DCMP_DEAMINASES_1"/>
    <property type="match status" value="1"/>
</dbReference>
<dbReference type="Pfam" id="PF01872">
    <property type="entry name" value="RibD_C"/>
    <property type="match status" value="1"/>
</dbReference>
<evidence type="ECO:0000256" key="7">
    <source>
        <dbReference type="ARBA" id="ARBA00023002"/>
    </source>
</evidence>
<evidence type="ECO:0000313" key="10">
    <source>
        <dbReference type="EMBL" id="CAB4643301.1"/>
    </source>
</evidence>
<evidence type="ECO:0000256" key="6">
    <source>
        <dbReference type="ARBA" id="ARBA00022857"/>
    </source>
</evidence>
<evidence type="ECO:0000256" key="1">
    <source>
        <dbReference type="ARBA" id="ARBA00004882"/>
    </source>
</evidence>
<evidence type="ECO:0000256" key="5">
    <source>
        <dbReference type="ARBA" id="ARBA00022833"/>
    </source>
</evidence>
<dbReference type="GO" id="GO:0008703">
    <property type="term" value="F:5-amino-6-(5-phosphoribosylamino)uracil reductase activity"/>
    <property type="evidence" value="ECO:0007669"/>
    <property type="project" value="InterPro"/>
</dbReference>
<dbReference type="GO" id="GO:0008270">
    <property type="term" value="F:zinc ion binding"/>
    <property type="evidence" value="ECO:0007669"/>
    <property type="project" value="InterPro"/>
</dbReference>
<dbReference type="InterPro" id="IPR002125">
    <property type="entry name" value="CMP_dCMP_dom"/>
</dbReference>
<dbReference type="NCBIfam" id="TIGR00326">
    <property type="entry name" value="eubact_ribD"/>
    <property type="match status" value="1"/>
</dbReference>
<name>A0A6J6K0F3_9ZZZZ</name>
<keyword evidence="4" id="KW-0479">Metal-binding</keyword>
<dbReference type="InterPro" id="IPR016193">
    <property type="entry name" value="Cytidine_deaminase-like"/>
</dbReference>
<keyword evidence="3" id="KW-0686">Riboflavin biosynthesis</keyword>
<dbReference type="GO" id="GO:0009231">
    <property type="term" value="P:riboflavin biosynthetic process"/>
    <property type="evidence" value="ECO:0007669"/>
    <property type="project" value="UniProtKB-UniPathway"/>
</dbReference>
<dbReference type="PANTHER" id="PTHR38011:SF7">
    <property type="entry name" value="2,5-DIAMINO-6-RIBOSYLAMINO-4(3H)-PYRIMIDINONE 5'-PHOSPHATE REDUCTASE"/>
    <property type="match status" value="1"/>
</dbReference>
<dbReference type="PROSITE" id="PS51747">
    <property type="entry name" value="CYT_DCMP_DEAMINASES_2"/>
    <property type="match status" value="1"/>
</dbReference>
<keyword evidence="5" id="KW-0862">Zinc</keyword>
<protein>
    <submittedName>
        <fullName evidence="10">Unannotated protein</fullName>
    </submittedName>
</protein>
<comment type="pathway">
    <text evidence="1">Cofactor biosynthesis; riboflavin biosynthesis; 5-amino-6-(D-ribitylamino)uracil from GTP: step 2/4.</text>
</comment>
<reference evidence="10" key="1">
    <citation type="submission" date="2020-05" db="EMBL/GenBank/DDBJ databases">
        <authorList>
            <person name="Chiriac C."/>
            <person name="Salcher M."/>
            <person name="Ghai R."/>
            <person name="Kavagutti S V."/>
        </authorList>
    </citation>
    <scope>NUCLEOTIDE SEQUENCE</scope>
</reference>
<dbReference type="CDD" id="cd01284">
    <property type="entry name" value="Riboflavin_deaminase-reductase"/>
    <property type="match status" value="1"/>
</dbReference>
<dbReference type="GO" id="GO:0008835">
    <property type="term" value="F:diaminohydroxyphosphoribosylaminopyrimidine deaminase activity"/>
    <property type="evidence" value="ECO:0007669"/>
    <property type="project" value="InterPro"/>
</dbReference>
<evidence type="ECO:0000256" key="2">
    <source>
        <dbReference type="ARBA" id="ARBA00004910"/>
    </source>
</evidence>
<sequence>MQSTQAMQRALTLSEKGYGLTYPNPIVGAVITNPAGEVIGEGFHQRFTSVDHAEVVAIKSSTQPLKGSTIYVTLEPCNHVGATPACTSAIIDSEFARVVIATEDPHAIASGGIQTLRDAGIDVEVGLLAPDIEFSNRSWLHKIATGRPRMIWKLAISHDNKIAQGDGSPRWISCEQSRADVQVLRSQSDAILIGTGTALADNPHLIPRVEGLLRNPDRIVVGTRELPENHNLFDKSAQTTFIKSNNLEEIISEISSHGYNQVLLECGPTLGNALLKAGYIDELVIYQSPEILGEDGIDAFLDLDFELIKQDQIGVDTKSHYFIKKVGG</sequence>
<dbReference type="SUPFAM" id="SSF53597">
    <property type="entry name" value="Dihydrofolate reductase-like"/>
    <property type="match status" value="1"/>
</dbReference>
<dbReference type="InterPro" id="IPR004794">
    <property type="entry name" value="Eubact_RibD"/>
</dbReference>
<comment type="pathway">
    <text evidence="2">Cofactor biosynthesis; riboflavin biosynthesis; 5-amino-6-(D-ribitylamino)uracil from GTP: step 3/4.</text>
</comment>